<evidence type="ECO:0000313" key="2">
    <source>
        <dbReference type="Proteomes" id="UP001150925"/>
    </source>
</evidence>
<dbReference type="Pfam" id="PF12585">
    <property type="entry name" value="DUF3759"/>
    <property type="match status" value="1"/>
</dbReference>
<sequence>MDYSQQQSRQQHPNQEGNMSFYSPYAGASMYGAGGMYPGGQYGSYYNQYYPREYYDNGVYFPSTSYHNRGWGAPDYAQRWLGSGYGNYDRSFFSGIHNQLGSPSMYGGSQLALAANPLTYRNYHSQVYGGMLPYGGGAAAGGHHHSMLHKLGMEGMAAAAAFQSMRLWENRRRQLGLEMSHPGARDMIHGAAMAEALRLNHSLGGMNYGFDPAMIAQQSALAASQLYGMHSTGFHTPGYVNPYY</sequence>
<accession>A0A9W8ARB9</accession>
<dbReference type="InterPro" id="IPR022234">
    <property type="entry name" value="DUF3759"/>
</dbReference>
<dbReference type="AlphaFoldDB" id="A0A9W8ARB9"/>
<organism evidence="1 2">
    <name type="scientific">Dispira parvispora</name>
    <dbReference type="NCBI Taxonomy" id="1520584"/>
    <lineage>
        <taxon>Eukaryota</taxon>
        <taxon>Fungi</taxon>
        <taxon>Fungi incertae sedis</taxon>
        <taxon>Zoopagomycota</taxon>
        <taxon>Kickxellomycotina</taxon>
        <taxon>Dimargaritomycetes</taxon>
        <taxon>Dimargaritales</taxon>
        <taxon>Dimargaritaceae</taxon>
        <taxon>Dispira</taxon>
    </lineage>
</organism>
<evidence type="ECO:0000313" key="1">
    <source>
        <dbReference type="EMBL" id="KAJ1967227.1"/>
    </source>
</evidence>
<gene>
    <name evidence="1" type="ORF">IWQ62_001988</name>
</gene>
<proteinExistence type="predicted"/>
<comment type="caution">
    <text evidence="1">The sequence shown here is derived from an EMBL/GenBank/DDBJ whole genome shotgun (WGS) entry which is preliminary data.</text>
</comment>
<keyword evidence="2" id="KW-1185">Reference proteome</keyword>
<dbReference type="OrthoDB" id="9895617at2759"/>
<dbReference type="EMBL" id="JANBPY010000372">
    <property type="protein sequence ID" value="KAJ1967227.1"/>
    <property type="molecule type" value="Genomic_DNA"/>
</dbReference>
<name>A0A9W8ARB9_9FUNG</name>
<protein>
    <submittedName>
        <fullName evidence="1">Uncharacterized protein</fullName>
    </submittedName>
</protein>
<reference evidence="1" key="1">
    <citation type="submission" date="2022-07" db="EMBL/GenBank/DDBJ databases">
        <title>Phylogenomic reconstructions and comparative analyses of Kickxellomycotina fungi.</title>
        <authorList>
            <person name="Reynolds N.K."/>
            <person name="Stajich J.E."/>
            <person name="Barry K."/>
            <person name="Grigoriev I.V."/>
            <person name="Crous P."/>
            <person name="Smith M.E."/>
        </authorList>
    </citation>
    <scope>NUCLEOTIDE SEQUENCE</scope>
    <source>
        <strain evidence="1">RSA 1196</strain>
    </source>
</reference>
<dbReference type="Proteomes" id="UP001150925">
    <property type="component" value="Unassembled WGS sequence"/>
</dbReference>